<evidence type="ECO:0000313" key="2">
    <source>
        <dbReference type="EMBL" id="CAD7081778.1"/>
    </source>
</evidence>
<name>A0A7R8UJ27_HERIL</name>
<keyword evidence="3" id="KW-1185">Reference proteome</keyword>
<dbReference type="AlphaFoldDB" id="A0A7R8UJ27"/>
<dbReference type="InParanoid" id="A0A7R8UJ27"/>
<accession>A0A7R8UJ27</accession>
<proteinExistence type="predicted"/>
<gene>
    <name evidence="2" type="ORF">HERILL_LOCUS4869</name>
</gene>
<dbReference type="Gene3D" id="1.10.340.70">
    <property type="match status" value="1"/>
</dbReference>
<dbReference type="Pfam" id="PF17921">
    <property type="entry name" value="Integrase_H2C2"/>
    <property type="match status" value="1"/>
</dbReference>
<organism evidence="2 3">
    <name type="scientific">Hermetia illucens</name>
    <name type="common">Black soldier fly</name>
    <dbReference type="NCBI Taxonomy" id="343691"/>
    <lineage>
        <taxon>Eukaryota</taxon>
        <taxon>Metazoa</taxon>
        <taxon>Ecdysozoa</taxon>
        <taxon>Arthropoda</taxon>
        <taxon>Hexapoda</taxon>
        <taxon>Insecta</taxon>
        <taxon>Pterygota</taxon>
        <taxon>Neoptera</taxon>
        <taxon>Endopterygota</taxon>
        <taxon>Diptera</taxon>
        <taxon>Brachycera</taxon>
        <taxon>Stratiomyomorpha</taxon>
        <taxon>Stratiomyidae</taxon>
        <taxon>Hermetiinae</taxon>
        <taxon>Hermetia</taxon>
    </lineage>
</organism>
<evidence type="ECO:0000313" key="3">
    <source>
        <dbReference type="Proteomes" id="UP000594454"/>
    </source>
</evidence>
<protein>
    <recommendedName>
        <fullName evidence="1">Integrase zinc-binding domain-containing protein</fullName>
    </recommendedName>
</protein>
<feature type="domain" description="Integrase zinc-binding" evidence="1">
    <location>
        <begin position="133"/>
        <end position="179"/>
    </location>
</feature>
<reference evidence="2 3" key="1">
    <citation type="submission" date="2020-11" db="EMBL/GenBank/DDBJ databases">
        <authorList>
            <person name="Wallbank WR R."/>
            <person name="Pardo Diaz C."/>
            <person name="Kozak K."/>
            <person name="Martin S."/>
            <person name="Jiggins C."/>
            <person name="Moest M."/>
            <person name="Warren A I."/>
            <person name="Generalovic N T."/>
            <person name="Byers J.R.P. K."/>
            <person name="Montejo-Kovacevich G."/>
            <person name="Yen C E."/>
        </authorList>
    </citation>
    <scope>NUCLEOTIDE SEQUENCE [LARGE SCALE GENOMIC DNA]</scope>
</reference>
<evidence type="ECO:0000259" key="1">
    <source>
        <dbReference type="Pfam" id="PF17921"/>
    </source>
</evidence>
<dbReference type="InterPro" id="IPR041588">
    <property type="entry name" value="Integrase_H2C2"/>
</dbReference>
<sequence>MDTDQRSDIATIHSGTEDEHDHITIKDGVVNLYKTQIIIVERKEKESQIVNKNRRIFIDQNDIILENAIIDILRRYIPERGHIGIYCKLNDHQWNVVQQIIINLYSNNNDLKFIKSTEFAIDLIKEEQCYDKIREIHENTNHRGITENYTGIKNKFYYNGILRLITKYINNCDICNQVKYYQKPVKPKPEPQQISTK</sequence>
<dbReference type="EMBL" id="LR899010">
    <property type="protein sequence ID" value="CAD7081778.1"/>
    <property type="molecule type" value="Genomic_DNA"/>
</dbReference>
<dbReference type="Proteomes" id="UP000594454">
    <property type="component" value="Chromosome 2"/>
</dbReference>